<name>A0ABP8QY84_9SPHI</name>
<dbReference type="InterPro" id="IPR024294">
    <property type="entry name" value="DUF3810"/>
</dbReference>
<dbReference type="RefSeq" id="WP_345065083.1">
    <property type="nucleotide sequence ID" value="NZ_BAABGR010000006.1"/>
</dbReference>
<dbReference type="Proteomes" id="UP001500394">
    <property type="component" value="Unassembled WGS sequence"/>
</dbReference>
<accession>A0ABP8QY84</accession>
<feature type="transmembrane region" description="Helical" evidence="1">
    <location>
        <begin position="12"/>
        <end position="29"/>
    </location>
</feature>
<protein>
    <submittedName>
        <fullName evidence="2">DUF3810 domain-containing protein</fullName>
    </submittedName>
</protein>
<feature type="transmembrane region" description="Helical" evidence="1">
    <location>
        <begin position="68"/>
        <end position="87"/>
    </location>
</feature>
<keyword evidence="1" id="KW-0472">Membrane</keyword>
<feature type="transmembrane region" description="Helical" evidence="1">
    <location>
        <begin position="41"/>
        <end position="62"/>
    </location>
</feature>
<sequence>MNLKRKRINLNSYYIAIGVCALFIIGVSLMKDDTLWIEKYYAQTIYHVVSYIYIILFSWVPFSIGDVIYGGILGLFIFLITAFLKSIFRRRFYEVKVHLVRIITFISVLYVVFLVNWGLNYYRQPVRERLGLQDSSFTKEEYLKVVENYIHQANALRAKIDWKEKTKLGVRGDLAEIVKQDTLLSGYLCKTQVHVKEPVSSLLASFFMVSGYFNPFTLEAHVNQHIPKASYPFVHVHELGHQLGIGFEDECNFYAFLVLHEDKDLWYRYSAYYSALGYLLRPLYRDKVLWEKYRAMLSSLVLEDMREESDFWRAHQGWLEKVSGTFYDEYLKANNQPEGMERYSLMVKLLVAWEKQRQEARR</sequence>
<evidence type="ECO:0000313" key="3">
    <source>
        <dbReference type="Proteomes" id="UP001500394"/>
    </source>
</evidence>
<gene>
    <name evidence="2" type="ORF">GCM10023173_08180</name>
</gene>
<dbReference type="Pfam" id="PF12725">
    <property type="entry name" value="DUF3810"/>
    <property type="match status" value="1"/>
</dbReference>
<proteinExistence type="predicted"/>
<comment type="caution">
    <text evidence="2">The sequence shown here is derived from an EMBL/GenBank/DDBJ whole genome shotgun (WGS) entry which is preliminary data.</text>
</comment>
<dbReference type="EMBL" id="BAABGR010000006">
    <property type="protein sequence ID" value="GAA4513068.1"/>
    <property type="molecule type" value="Genomic_DNA"/>
</dbReference>
<organism evidence="2 3">
    <name type="scientific">Sphingobacterium thermophilum</name>
    <dbReference type="NCBI Taxonomy" id="768534"/>
    <lineage>
        <taxon>Bacteria</taxon>
        <taxon>Pseudomonadati</taxon>
        <taxon>Bacteroidota</taxon>
        <taxon>Sphingobacteriia</taxon>
        <taxon>Sphingobacteriales</taxon>
        <taxon>Sphingobacteriaceae</taxon>
        <taxon>Sphingobacterium</taxon>
    </lineage>
</organism>
<feature type="transmembrane region" description="Helical" evidence="1">
    <location>
        <begin position="99"/>
        <end position="119"/>
    </location>
</feature>
<evidence type="ECO:0000313" key="2">
    <source>
        <dbReference type="EMBL" id="GAA4513068.1"/>
    </source>
</evidence>
<keyword evidence="1" id="KW-0812">Transmembrane</keyword>
<keyword evidence="3" id="KW-1185">Reference proteome</keyword>
<reference evidence="3" key="1">
    <citation type="journal article" date="2019" name="Int. J. Syst. Evol. Microbiol.">
        <title>The Global Catalogue of Microorganisms (GCM) 10K type strain sequencing project: providing services to taxonomists for standard genome sequencing and annotation.</title>
        <authorList>
            <consortium name="The Broad Institute Genomics Platform"/>
            <consortium name="The Broad Institute Genome Sequencing Center for Infectious Disease"/>
            <person name="Wu L."/>
            <person name="Ma J."/>
        </authorList>
    </citation>
    <scope>NUCLEOTIDE SEQUENCE [LARGE SCALE GENOMIC DNA]</scope>
    <source>
        <strain evidence="3">JCM 17858</strain>
    </source>
</reference>
<evidence type="ECO:0000256" key="1">
    <source>
        <dbReference type="SAM" id="Phobius"/>
    </source>
</evidence>
<keyword evidence="1" id="KW-1133">Transmembrane helix</keyword>